<evidence type="ECO:0000313" key="3">
    <source>
        <dbReference type="EMBL" id="CAJ0792110.1"/>
    </source>
</evidence>
<dbReference type="Gene3D" id="1.10.30.50">
    <property type="match status" value="1"/>
</dbReference>
<evidence type="ECO:0000256" key="1">
    <source>
        <dbReference type="SAM" id="MobiDB-lite"/>
    </source>
</evidence>
<dbReference type="RefSeq" id="WP_024976986.1">
    <property type="nucleotide sequence ID" value="NZ_CATZAT010000004.1"/>
</dbReference>
<reference evidence="3 4" key="1">
    <citation type="submission" date="2023-07" db="EMBL/GenBank/DDBJ databases">
        <authorList>
            <person name="Peeters C."/>
        </authorList>
    </citation>
    <scope>NUCLEOTIDE SEQUENCE [LARGE SCALE GENOMIC DNA]</scope>
    <source>
        <strain evidence="3 4">LMG 18096</strain>
    </source>
</reference>
<keyword evidence="4" id="KW-1185">Reference proteome</keyword>
<protein>
    <recommendedName>
        <fullName evidence="2">HNH nuclease domain-containing protein</fullName>
    </recommendedName>
</protein>
<organism evidence="3 4">
    <name type="scientific">Ralstonia holmesii</name>
    <dbReference type="NCBI Taxonomy" id="3058602"/>
    <lineage>
        <taxon>Bacteria</taxon>
        <taxon>Pseudomonadati</taxon>
        <taxon>Pseudomonadota</taxon>
        <taxon>Betaproteobacteria</taxon>
        <taxon>Burkholderiales</taxon>
        <taxon>Burkholderiaceae</taxon>
        <taxon>Ralstonia</taxon>
    </lineage>
</organism>
<dbReference type="AlphaFoldDB" id="A0ABC8QCF8"/>
<proteinExistence type="predicted"/>
<dbReference type="SMART" id="SM00507">
    <property type="entry name" value="HNHc"/>
    <property type="match status" value="1"/>
</dbReference>
<dbReference type="Proteomes" id="UP001189663">
    <property type="component" value="Unassembled WGS sequence"/>
</dbReference>
<accession>A0ABC8QCF8</accession>
<comment type="caution">
    <text evidence="3">The sequence shown here is derived from an EMBL/GenBank/DDBJ whole genome shotgun (WGS) entry which is preliminary data.</text>
</comment>
<feature type="region of interest" description="Disordered" evidence="1">
    <location>
        <begin position="160"/>
        <end position="183"/>
    </location>
</feature>
<evidence type="ECO:0000259" key="2">
    <source>
        <dbReference type="SMART" id="SM00507"/>
    </source>
</evidence>
<feature type="compositionally biased region" description="Basic and acidic residues" evidence="1">
    <location>
        <begin position="160"/>
        <end position="175"/>
    </location>
</feature>
<dbReference type="EMBL" id="CATZAT010000004">
    <property type="protein sequence ID" value="CAJ0792110.1"/>
    <property type="molecule type" value="Genomic_DNA"/>
</dbReference>
<dbReference type="InterPro" id="IPR058712">
    <property type="entry name" value="SRA_ScoMcrA"/>
</dbReference>
<evidence type="ECO:0000313" key="4">
    <source>
        <dbReference type="Proteomes" id="UP001189663"/>
    </source>
</evidence>
<feature type="domain" description="HNH nuclease" evidence="2">
    <location>
        <begin position="216"/>
        <end position="276"/>
    </location>
</feature>
<dbReference type="InterPro" id="IPR003615">
    <property type="entry name" value="HNH_nuc"/>
</dbReference>
<name>A0ABC8QCF8_9RALS</name>
<sequence length="308" mass="33802">MLPNEDQDTVQQTAATAMEIPEFVVGKAYNRRKEITGKFGGSGQSGIAPSRLSPAVFLFTGTGEQHGYKDEFDEFGHLLYVGEGQLGNMKMSKGNLAIASYAKDGRALHVFQMTGKGKPCVYLGEFACDSHFFKRDADRDGNERDVIVFRLMPVSNTLRRELDDLPDQDDNRATKAESQPGDLSTLRQAAIAACQPGGPIADAKETVRIAYQRSARVKRYVLARAQGHCELCEAPAPFNRKSDGTPYLEPHHINRLSDGGLDHPKYVGAICPTCHRLIHFGENGQHRNDELRARIAAKEAPFAGGNGQ</sequence>
<dbReference type="CDD" id="cd00085">
    <property type="entry name" value="HNHc"/>
    <property type="match status" value="1"/>
</dbReference>
<gene>
    <name evidence="3" type="ORF">LMG18096_02637</name>
</gene>
<dbReference type="Pfam" id="PF26348">
    <property type="entry name" value="SRA_ScoMcrA"/>
    <property type="match status" value="1"/>
</dbReference>